<sequence length="81" mass="9070">MELQRCSVVMPARSLSLKRESEDIHSASETKTIALFSPRLTQDASPSASDTESSRILAFDQAHQKTDIALFHTVLFRSYIT</sequence>
<proteinExistence type="predicted"/>
<protein>
    <submittedName>
        <fullName evidence="1">Uncharacterized protein</fullName>
    </submittedName>
</protein>
<organism evidence="1 2">
    <name type="scientific">Puccinia coronata f. sp. avenae</name>
    <dbReference type="NCBI Taxonomy" id="200324"/>
    <lineage>
        <taxon>Eukaryota</taxon>
        <taxon>Fungi</taxon>
        <taxon>Dikarya</taxon>
        <taxon>Basidiomycota</taxon>
        <taxon>Pucciniomycotina</taxon>
        <taxon>Pucciniomycetes</taxon>
        <taxon>Pucciniales</taxon>
        <taxon>Pucciniaceae</taxon>
        <taxon>Puccinia</taxon>
    </lineage>
</organism>
<evidence type="ECO:0000313" key="1">
    <source>
        <dbReference type="EMBL" id="PLW34493.1"/>
    </source>
</evidence>
<dbReference type="Proteomes" id="UP000235392">
    <property type="component" value="Unassembled WGS sequence"/>
</dbReference>
<reference evidence="1 2" key="1">
    <citation type="submission" date="2017-11" db="EMBL/GenBank/DDBJ databases">
        <title>De novo assembly and phasing of dikaryotic genomes from two isolates of Puccinia coronata f. sp. avenae, the causal agent of oat crown rust.</title>
        <authorList>
            <person name="Miller M.E."/>
            <person name="Zhang Y."/>
            <person name="Omidvar V."/>
            <person name="Sperschneider J."/>
            <person name="Schwessinger B."/>
            <person name="Raley C."/>
            <person name="Palmer J.M."/>
            <person name="Garnica D."/>
            <person name="Upadhyaya N."/>
            <person name="Rathjen J."/>
            <person name="Taylor J.M."/>
            <person name="Park R.F."/>
            <person name="Dodds P.N."/>
            <person name="Hirsch C.D."/>
            <person name="Kianian S.F."/>
            <person name="Figueroa M."/>
        </authorList>
    </citation>
    <scope>NUCLEOTIDE SEQUENCE [LARGE SCALE GENOMIC DNA]</scope>
    <source>
        <strain evidence="1">12SD80</strain>
    </source>
</reference>
<gene>
    <name evidence="1" type="ORF">PCASD_09823</name>
</gene>
<dbReference type="AlphaFoldDB" id="A0A2N5U9S0"/>
<dbReference type="EMBL" id="PGCI01000196">
    <property type="protein sequence ID" value="PLW34493.1"/>
    <property type="molecule type" value="Genomic_DNA"/>
</dbReference>
<comment type="caution">
    <text evidence="1">The sequence shown here is derived from an EMBL/GenBank/DDBJ whole genome shotgun (WGS) entry which is preliminary data.</text>
</comment>
<accession>A0A2N5U9S0</accession>
<evidence type="ECO:0000313" key="2">
    <source>
        <dbReference type="Proteomes" id="UP000235392"/>
    </source>
</evidence>
<name>A0A2N5U9S0_9BASI</name>